<feature type="transmembrane region" description="Helical" evidence="2">
    <location>
        <begin position="857"/>
        <end position="881"/>
    </location>
</feature>
<feature type="region of interest" description="Disordered" evidence="1">
    <location>
        <begin position="24"/>
        <end position="278"/>
    </location>
</feature>
<organism evidence="3">
    <name type="scientific">Chromera velia CCMP2878</name>
    <dbReference type="NCBI Taxonomy" id="1169474"/>
    <lineage>
        <taxon>Eukaryota</taxon>
        <taxon>Sar</taxon>
        <taxon>Alveolata</taxon>
        <taxon>Colpodellida</taxon>
        <taxon>Chromeraceae</taxon>
        <taxon>Chromera</taxon>
    </lineage>
</organism>
<feature type="compositionally biased region" description="Low complexity" evidence="1">
    <location>
        <begin position="247"/>
        <end position="263"/>
    </location>
</feature>
<feature type="compositionally biased region" description="Basic and acidic residues" evidence="1">
    <location>
        <begin position="321"/>
        <end position="338"/>
    </location>
</feature>
<dbReference type="AlphaFoldDB" id="A0A0G4HKI6"/>
<proteinExistence type="predicted"/>
<dbReference type="EMBL" id="CDMZ01003028">
    <property type="protein sequence ID" value="CEM44835.1"/>
    <property type="molecule type" value="Genomic_DNA"/>
</dbReference>
<keyword evidence="2" id="KW-0472">Membrane</keyword>
<feature type="compositionally biased region" description="Basic and acidic residues" evidence="1">
    <location>
        <begin position="387"/>
        <end position="412"/>
    </location>
</feature>
<feature type="compositionally biased region" description="Basic and acidic residues" evidence="1">
    <location>
        <begin position="521"/>
        <end position="533"/>
    </location>
</feature>
<feature type="compositionally biased region" description="Polar residues" evidence="1">
    <location>
        <begin position="92"/>
        <end position="101"/>
    </location>
</feature>
<feature type="region of interest" description="Disordered" evidence="1">
    <location>
        <begin position="290"/>
        <end position="435"/>
    </location>
</feature>
<dbReference type="VEuPathDB" id="CryptoDB:Cvel_7305"/>
<keyword evidence="2" id="KW-1133">Transmembrane helix</keyword>
<protein>
    <submittedName>
        <fullName evidence="3">Uncharacterized protein</fullName>
    </submittedName>
</protein>
<evidence type="ECO:0000313" key="3">
    <source>
        <dbReference type="EMBL" id="CEM44835.1"/>
    </source>
</evidence>
<name>A0A0G4HKI6_9ALVE</name>
<feature type="compositionally biased region" description="Polar residues" evidence="1">
    <location>
        <begin position="374"/>
        <end position="385"/>
    </location>
</feature>
<evidence type="ECO:0000256" key="2">
    <source>
        <dbReference type="SAM" id="Phobius"/>
    </source>
</evidence>
<feature type="compositionally biased region" description="Polar residues" evidence="1">
    <location>
        <begin position="39"/>
        <end position="48"/>
    </location>
</feature>
<feature type="region of interest" description="Disordered" evidence="1">
    <location>
        <begin position="455"/>
        <end position="545"/>
    </location>
</feature>
<keyword evidence="2" id="KW-0812">Transmembrane</keyword>
<sequence length="956" mass="106329">MHPELRHSSFRRYSDALRYFDDRLSDVSQNESESESESQRGGWSSNTSMDDHDRSPTKGAVGGFSPLRRDSRSEKKRQRGPTPHTHTRPKSKNVTPTTMGTRSPFMFLPDRPTAPLGINRHIDDDEDLCFASSSFGSEEGFDRTAAEEEEGEEDCSNLSEASPLVYSPSVRRTQESTAKTRNGKIAPQPATKKKTRAVKSPDVDMTPSSPFLGTLSRWRGPAVRQAMETRAHHFDDEEEEKGESADESSQSSTSRSSTVTDRSAMIDNEEEIFDTKRIKKALREIQKRLESGEQLGAEEEDNLTELLDVIEAFQDNAEAQRTQEQETENKGSREKEVESDSILPPEANPTKVKVPSLQPASSSVERQMLFGDSFLSSVKSHQSSPVKPERERRESFEAKQRRGRQQRMEYLRQRGLWGSRGSDQEDLTAAAWQQHTESPRYAHHISSKFFPLEAPEDRKHSHSHRSSIMGEGLQSQPETHSEGASPATPDRRFSRTIPRAFRAPRRESATDKTPQTQTRGGGERKREEARRGTGGDSIPSLDALNMKRAMRRMKKVVEWQREHRRPEKYHSMRLAAPMAIVAPLDISRPGLVPLRQCLFRSHAVLRLLYGRLATSVFELSPLSDTLVFITRILSSWCLLICLNSVVLLKETDENLLPHKPVTLSTAPESFLVPGYRDLTAFAPSAVLKATATYLTGLVLVGVAIRSVVAGVWASETTCGRLPRSAFVVPAPAGLTAKCSVTQKSVEGDDQRMQRSGLKRASSVLDRAYGGGAARLLYYPFGPSLSRRAPRVVLNRRECVAMYARTRKHEKSTQLLLAFTCACFLAVLIALYLVLYFGDEAHVLGGERNRENLWYEHSVSLMVMLGFEVVQTVSLGILHAAILSLSLRSRLADPLLNLVPGLFTFPHLSPLRARLRGHEPMVSVDGLTAASWMVPLGGTEGSGGESEDPEADGGSSA</sequence>
<accession>A0A0G4HKI6</accession>
<feature type="transmembrane region" description="Helical" evidence="2">
    <location>
        <begin position="814"/>
        <end position="837"/>
    </location>
</feature>
<feature type="compositionally biased region" description="Basic residues" evidence="1">
    <location>
        <begin position="74"/>
        <end position="91"/>
    </location>
</feature>
<gene>
    <name evidence="3" type="ORF">Cvel_7305</name>
</gene>
<feature type="region of interest" description="Disordered" evidence="1">
    <location>
        <begin position="937"/>
        <end position="956"/>
    </location>
</feature>
<reference evidence="3" key="1">
    <citation type="submission" date="2014-11" db="EMBL/GenBank/DDBJ databases">
        <authorList>
            <person name="Otto D Thomas"/>
            <person name="Naeem Raeece"/>
        </authorList>
    </citation>
    <scope>NUCLEOTIDE SEQUENCE</scope>
</reference>
<evidence type="ECO:0000256" key="1">
    <source>
        <dbReference type="SAM" id="MobiDB-lite"/>
    </source>
</evidence>